<evidence type="ECO:0000256" key="4">
    <source>
        <dbReference type="ARBA" id="ARBA00022801"/>
    </source>
</evidence>
<feature type="binding site" evidence="10">
    <location>
        <begin position="191"/>
        <end position="195"/>
    </location>
    <ligand>
        <name>GTP</name>
        <dbReference type="ChEBI" id="CHEBI:37565"/>
    </ligand>
</feature>
<dbReference type="InterPro" id="IPR013822">
    <property type="entry name" value="Signal_recog_particl_SRP54_hlx"/>
</dbReference>
<dbReference type="Gene3D" id="1.20.120.140">
    <property type="entry name" value="Signal recognition particle SRP54, nucleotide-binding domain"/>
    <property type="match status" value="1"/>
</dbReference>
<dbReference type="SUPFAM" id="SSF47446">
    <property type="entry name" value="Signal peptide-binding domain"/>
    <property type="match status" value="1"/>
</dbReference>
<dbReference type="InterPro" id="IPR036891">
    <property type="entry name" value="Signal_recog_part_SRP54_M_sf"/>
</dbReference>
<gene>
    <name evidence="10" type="primary">ffh</name>
    <name evidence="12" type="ORF">E6K79_04620</name>
</gene>
<evidence type="ECO:0000256" key="10">
    <source>
        <dbReference type="HAMAP-Rule" id="MF_00306"/>
    </source>
</evidence>
<dbReference type="InterPro" id="IPR036225">
    <property type="entry name" value="SRP/SRP_N"/>
</dbReference>
<dbReference type="InterPro" id="IPR003593">
    <property type="entry name" value="AAA+_ATPase"/>
</dbReference>
<evidence type="ECO:0000313" key="13">
    <source>
        <dbReference type="Proteomes" id="UP000317691"/>
    </source>
</evidence>
<dbReference type="InterPro" id="IPR000897">
    <property type="entry name" value="SRP54_GTPase_dom"/>
</dbReference>
<keyword evidence="3 10" id="KW-0547">Nucleotide-binding</keyword>
<dbReference type="SMART" id="SM00962">
    <property type="entry name" value="SRP54"/>
    <property type="match status" value="1"/>
</dbReference>
<keyword evidence="8 10" id="KW-0687">Ribonucleoprotein</keyword>
<dbReference type="HAMAP" id="MF_00306">
    <property type="entry name" value="SRP54"/>
    <property type="match status" value="1"/>
</dbReference>
<evidence type="ECO:0000256" key="5">
    <source>
        <dbReference type="ARBA" id="ARBA00022884"/>
    </source>
</evidence>
<evidence type="ECO:0000256" key="1">
    <source>
        <dbReference type="ARBA" id="ARBA00005450"/>
    </source>
</evidence>
<dbReference type="Pfam" id="PF02978">
    <property type="entry name" value="SRP_SPB"/>
    <property type="match status" value="1"/>
</dbReference>
<keyword evidence="2 10" id="KW-0963">Cytoplasm</keyword>
<evidence type="ECO:0000256" key="9">
    <source>
        <dbReference type="ARBA" id="ARBA00048027"/>
    </source>
</evidence>
<dbReference type="Gene3D" id="3.40.50.300">
    <property type="entry name" value="P-loop containing nucleotide triphosphate hydrolases"/>
    <property type="match status" value="1"/>
</dbReference>
<feature type="binding site" evidence="10">
    <location>
        <begin position="249"/>
        <end position="252"/>
    </location>
    <ligand>
        <name>GTP</name>
        <dbReference type="ChEBI" id="CHEBI:37565"/>
    </ligand>
</feature>
<dbReference type="InterPro" id="IPR027417">
    <property type="entry name" value="P-loop_NTPase"/>
</dbReference>
<dbReference type="SUPFAM" id="SSF52540">
    <property type="entry name" value="P-loop containing nucleoside triphosphate hydrolases"/>
    <property type="match status" value="1"/>
</dbReference>
<dbReference type="PANTHER" id="PTHR11564">
    <property type="entry name" value="SIGNAL RECOGNITION PARTICLE 54K PROTEIN SRP54"/>
    <property type="match status" value="1"/>
</dbReference>
<evidence type="ECO:0000259" key="11">
    <source>
        <dbReference type="PROSITE" id="PS00300"/>
    </source>
</evidence>
<dbReference type="PROSITE" id="PS00300">
    <property type="entry name" value="SRP54"/>
    <property type="match status" value="1"/>
</dbReference>
<keyword evidence="4 10" id="KW-0378">Hydrolase</keyword>
<dbReference type="EC" id="3.6.5.4" evidence="10"/>
<dbReference type="CDD" id="cd18539">
    <property type="entry name" value="SRP_G"/>
    <property type="match status" value="1"/>
</dbReference>
<dbReference type="PANTHER" id="PTHR11564:SF5">
    <property type="entry name" value="SIGNAL RECOGNITION PARTICLE SUBUNIT SRP54"/>
    <property type="match status" value="1"/>
</dbReference>
<dbReference type="SMART" id="SM00963">
    <property type="entry name" value="SRP54_N"/>
    <property type="match status" value="1"/>
</dbReference>
<evidence type="ECO:0000256" key="3">
    <source>
        <dbReference type="ARBA" id="ARBA00022741"/>
    </source>
</evidence>
<comment type="caution">
    <text evidence="12">The sequence shown here is derived from an EMBL/GenBank/DDBJ whole genome shotgun (WGS) entry which is preliminary data.</text>
</comment>
<evidence type="ECO:0000256" key="6">
    <source>
        <dbReference type="ARBA" id="ARBA00023134"/>
    </source>
</evidence>
<comment type="function">
    <text evidence="10">Involved in targeting and insertion of nascent membrane proteins into the cytoplasmic membrane. Binds to the hydrophobic signal sequence of the ribosome-nascent chain (RNC) as it emerges from the ribosomes. The SRP-RNC complex is then targeted to the cytoplasmic membrane where it interacts with the SRP receptor FtsY.</text>
</comment>
<name>A0A538TPQ8_UNCEI</name>
<dbReference type="EMBL" id="VBOZ01000012">
    <property type="protein sequence ID" value="TMQ65617.1"/>
    <property type="molecule type" value="Genomic_DNA"/>
</dbReference>
<dbReference type="InterPro" id="IPR042101">
    <property type="entry name" value="SRP54_N_sf"/>
</dbReference>
<dbReference type="SUPFAM" id="SSF47364">
    <property type="entry name" value="Domain of the SRP/SRP receptor G-proteins"/>
    <property type="match status" value="1"/>
</dbReference>
<dbReference type="AlphaFoldDB" id="A0A538TPQ8"/>
<dbReference type="Pfam" id="PF02881">
    <property type="entry name" value="SRP54_N"/>
    <property type="match status" value="1"/>
</dbReference>
<comment type="similarity">
    <text evidence="1 10">Belongs to the GTP-binding SRP family. SRP54 subfamily.</text>
</comment>
<dbReference type="GO" id="GO:0006614">
    <property type="term" value="P:SRP-dependent cotranslational protein targeting to membrane"/>
    <property type="evidence" value="ECO:0007669"/>
    <property type="project" value="InterPro"/>
</dbReference>
<dbReference type="Pfam" id="PF00448">
    <property type="entry name" value="SRP54"/>
    <property type="match status" value="1"/>
</dbReference>
<proteinExistence type="inferred from homology"/>
<reference evidence="12 13" key="1">
    <citation type="journal article" date="2019" name="Nat. Microbiol.">
        <title>Mediterranean grassland soil C-N compound turnover is dependent on rainfall and depth, and is mediated by genomically divergent microorganisms.</title>
        <authorList>
            <person name="Diamond S."/>
            <person name="Andeer P.F."/>
            <person name="Li Z."/>
            <person name="Crits-Christoph A."/>
            <person name="Burstein D."/>
            <person name="Anantharaman K."/>
            <person name="Lane K.R."/>
            <person name="Thomas B.C."/>
            <person name="Pan C."/>
            <person name="Northen T.R."/>
            <person name="Banfield J.F."/>
        </authorList>
    </citation>
    <scope>NUCLEOTIDE SEQUENCE [LARGE SCALE GENOMIC DNA]</scope>
    <source>
        <strain evidence="12">WS_9</strain>
    </source>
</reference>
<dbReference type="NCBIfam" id="TIGR00959">
    <property type="entry name" value="ffh"/>
    <property type="match status" value="1"/>
</dbReference>
<dbReference type="Gene3D" id="1.10.260.30">
    <property type="entry name" value="Signal recognition particle, SRP54 subunit, M-domain"/>
    <property type="match status" value="1"/>
</dbReference>
<feature type="binding site" evidence="10">
    <location>
        <begin position="109"/>
        <end position="116"/>
    </location>
    <ligand>
        <name>GTP</name>
        <dbReference type="ChEBI" id="CHEBI:37565"/>
    </ligand>
</feature>
<keyword evidence="7 10" id="KW-0733">Signal recognition particle</keyword>
<dbReference type="InterPro" id="IPR004780">
    <property type="entry name" value="SRP"/>
</dbReference>
<dbReference type="GO" id="GO:0048500">
    <property type="term" value="C:signal recognition particle"/>
    <property type="evidence" value="ECO:0007669"/>
    <property type="project" value="UniProtKB-UniRule"/>
</dbReference>
<dbReference type="InterPro" id="IPR004125">
    <property type="entry name" value="Signal_recog_particle_SRP54_M"/>
</dbReference>
<accession>A0A538TPQ8</accession>
<keyword evidence="6 10" id="KW-0342">GTP-binding</keyword>
<dbReference type="SMART" id="SM00382">
    <property type="entry name" value="AAA"/>
    <property type="match status" value="1"/>
</dbReference>
<protein>
    <recommendedName>
        <fullName evidence="10">Signal recognition particle protein</fullName>
        <ecNumber evidence="10">3.6.5.4</ecNumber>
    </recommendedName>
    <alternativeName>
        <fullName evidence="10">Fifty-four homolog</fullName>
    </alternativeName>
</protein>
<feature type="domain" description="SRP54-type proteins GTP-binding" evidence="11">
    <location>
        <begin position="270"/>
        <end position="283"/>
    </location>
</feature>
<dbReference type="Proteomes" id="UP000317691">
    <property type="component" value="Unassembled WGS sequence"/>
</dbReference>
<comment type="domain">
    <text evidence="10">Composed of three domains: the N-terminal N domain, which is responsible for interactions with the ribosome, the central G domain, which binds GTP, and the C-terminal M domain, which binds the RNA and the signal sequence of the RNC.</text>
</comment>
<evidence type="ECO:0000313" key="12">
    <source>
        <dbReference type="EMBL" id="TMQ65617.1"/>
    </source>
</evidence>
<keyword evidence="5 10" id="KW-0694">RNA-binding</keyword>
<comment type="subunit">
    <text evidence="10">Part of the signal recognition particle protein translocation system, which is composed of SRP and FtsY.</text>
</comment>
<dbReference type="GO" id="GO:0008312">
    <property type="term" value="F:7S RNA binding"/>
    <property type="evidence" value="ECO:0007669"/>
    <property type="project" value="InterPro"/>
</dbReference>
<dbReference type="GO" id="GO:0003924">
    <property type="term" value="F:GTPase activity"/>
    <property type="evidence" value="ECO:0007669"/>
    <property type="project" value="UniProtKB-UniRule"/>
</dbReference>
<dbReference type="GO" id="GO:0005525">
    <property type="term" value="F:GTP binding"/>
    <property type="evidence" value="ECO:0007669"/>
    <property type="project" value="UniProtKB-UniRule"/>
</dbReference>
<evidence type="ECO:0000256" key="8">
    <source>
        <dbReference type="ARBA" id="ARBA00023274"/>
    </source>
</evidence>
<evidence type="ECO:0000256" key="2">
    <source>
        <dbReference type="ARBA" id="ARBA00022490"/>
    </source>
</evidence>
<comment type="subcellular location">
    <subcellularLocation>
        <location evidence="10">Cytoplasm</location>
    </subcellularLocation>
    <text evidence="10">The SRP-RNC complex is targeted to the cytoplasmic membrane.</text>
</comment>
<organism evidence="12 13">
    <name type="scientific">Eiseniibacteriota bacterium</name>
    <dbReference type="NCBI Taxonomy" id="2212470"/>
    <lineage>
        <taxon>Bacteria</taxon>
        <taxon>Candidatus Eiseniibacteriota</taxon>
    </lineage>
</organism>
<evidence type="ECO:0000256" key="7">
    <source>
        <dbReference type="ARBA" id="ARBA00023135"/>
    </source>
</evidence>
<sequence length="440" mass="48279">MFEELSDRLAGVFRKLLGRGRLNEQDVRETLREIRRVLLEADVNLDVAKSFLRAVEERAVGADLLSSVTPGQQIIKIVHEELIRLLGGTSPAAPMQFPSNRAAAVLLAGLQGSGKTTTAAKLARHWKDRGKRVLLAALDLQRPAAIAQLEVLGRSIGVPVHLDREAKDAVALAKAARARADREGFDLLIADTAGRLHVDEELMTEVAKVHAALDPHETLLVLDGMTGQDAVSIAEAFTKRLPVSGFVLTKMDGDARGGAALSLRAVCGAPIRYLGIGEKVEGIEPFHPDRLASRILGMGDVLTLVERAQERLDVGKAEALERKLRKDRFTLEDFLGQLQEMKKLGPLEEIVKMLPGVKLPAGAQVDERDLKRTEAIIQSMTREERERPAVINGSRRKRIARGSGTTVQDVNRVLRQFEQTQTMLKRFGGGRRGKLPTGRF</sequence>
<dbReference type="InterPro" id="IPR022941">
    <property type="entry name" value="SRP54"/>
</dbReference>
<comment type="catalytic activity">
    <reaction evidence="9 10">
        <text>GTP + H2O = GDP + phosphate + H(+)</text>
        <dbReference type="Rhea" id="RHEA:19669"/>
        <dbReference type="ChEBI" id="CHEBI:15377"/>
        <dbReference type="ChEBI" id="CHEBI:15378"/>
        <dbReference type="ChEBI" id="CHEBI:37565"/>
        <dbReference type="ChEBI" id="CHEBI:43474"/>
        <dbReference type="ChEBI" id="CHEBI:58189"/>
        <dbReference type="EC" id="3.6.5.4"/>
    </reaction>
</comment>